<sequence>MGFSYFNPNPAGLKVGDCTVRAIAKATGKSWDEVYIGLCLQGLIMGDLPSANSVWSAYLRQQGFTRNVIPNTCPDCYTVADFCADHPRGVYVLALSSHVVCVEDGTYFDTWDSGSEIPLFYWAKEEA</sequence>
<accession>A0A8S5LTK1</accession>
<organism evidence="1">
    <name type="scientific">Siphoviridae sp. ctOIB27</name>
    <dbReference type="NCBI Taxonomy" id="2826308"/>
    <lineage>
        <taxon>Viruses</taxon>
        <taxon>Duplodnaviria</taxon>
        <taxon>Heunggongvirae</taxon>
        <taxon>Uroviricota</taxon>
        <taxon>Caudoviricetes</taxon>
    </lineage>
</organism>
<protein>
    <submittedName>
        <fullName evidence="1">Uncharacterized protein</fullName>
    </submittedName>
</protein>
<dbReference type="EMBL" id="BK014734">
    <property type="protein sequence ID" value="DAD73324.1"/>
    <property type="molecule type" value="Genomic_DNA"/>
</dbReference>
<proteinExistence type="predicted"/>
<reference evidence="1" key="1">
    <citation type="journal article" date="2021" name="Proc. Natl. Acad. Sci. U.S.A.">
        <title>A Catalog of Tens of Thousands of Viruses from Human Metagenomes Reveals Hidden Associations with Chronic Diseases.</title>
        <authorList>
            <person name="Tisza M.J."/>
            <person name="Buck C.B."/>
        </authorList>
    </citation>
    <scope>NUCLEOTIDE SEQUENCE</scope>
    <source>
        <strain evidence="1">CtOIB27</strain>
    </source>
</reference>
<name>A0A8S5LTK1_9CAUD</name>
<evidence type="ECO:0000313" key="1">
    <source>
        <dbReference type="EMBL" id="DAD73324.1"/>
    </source>
</evidence>